<dbReference type="AlphaFoldDB" id="A0A1G7QEE4"/>
<dbReference type="InterPro" id="IPR045851">
    <property type="entry name" value="AMP-bd_C_sf"/>
</dbReference>
<evidence type="ECO:0000256" key="1">
    <source>
        <dbReference type="ARBA" id="ARBA00006432"/>
    </source>
</evidence>
<evidence type="ECO:0000259" key="3">
    <source>
        <dbReference type="Pfam" id="PF00501"/>
    </source>
</evidence>
<keyword evidence="2" id="KW-0436">Ligase</keyword>
<organism evidence="5 6">
    <name type="scientific">Halorientalis regularis</name>
    <dbReference type="NCBI Taxonomy" id="660518"/>
    <lineage>
        <taxon>Archaea</taxon>
        <taxon>Methanobacteriati</taxon>
        <taxon>Methanobacteriota</taxon>
        <taxon>Stenosarchaea group</taxon>
        <taxon>Halobacteria</taxon>
        <taxon>Halobacteriales</taxon>
        <taxon>Haloarculaceae</taxon>
        <taxon>Halorientalis</taxon>
    </lineage>
</organism>
<accession>A0A1G7QEE4</accession>
<gene>
    <name evidence="5" type="ORF">SAMN05216218_112110</name>
</gene>
<sequence length="521" mass="56746">MSAQPTLKHLYESILRRHASAPAISFDDQTVTYDTLDAQSARLANALVELGHDREDRVGVLMSNRPEYAVADIALARAGLAKVPLNDMLGPDDIEYMLANSDATTVIAGPNFVNTVRDIVPAVPTLDRIIGIQTADQVAETAEYHQFEALLDAATPSTPDVAVTADTLAGVFHTGGTTGDPKGVKHTQENLVLNAHAHALELNIQPRDKLLLMTPLPHSAGLILAGGLTQGSHHVVTQGFDAERALRLIEQRDIAWTFMVPTMVYRLLDTLDGQSFDTASLETLVYGAAPMKPDRLREGLDKLGDVFVQLYGQYETPDLITVLPKTAHDPADEQRLSSCGLPTAMCEVKVVDDDGEAVPPGQPGEILARGAYSMTGYYELPEVTAETMDDGWIKTGDIGKRDEDGYLYIVDRDADVIISGGMNVYSVTVEDVVQQHEQVANVAVIGIPDDEWGEAVTAVVVPEGDTIDRTAIRSFCADRLADYEVPKTVEVVDELPTTPYGKIDKKQLREPYWEDETREVS</sequence>
<protein>
    <submittedName>
        <fullName evidence="5">Fatty-acyl-CoA synthase/long-chain acyl-CoA synthetase</fullName>
    </submittedName>
</protein>
<dbReference type="Pfam" id="PF13193">
    <property type="entry name" value="AMP-binding_C"/>
    <property type="match status" value="1"/>
</dbReference>
<dbReference type="GO" id="GO:0016877">
    <property type="term" value="F:ligase activity, forming carbon-sulfur bonds"/>
    <property type="evidence" value="ECO:0007669"/>
    <property type="project" value="UniProtKB-ARBA"/>
</dbReference>
<dbReference type="Proteomes" id="UP000199076">
    <property type="component" value="Unassembled WGS sequence"/>
</dbReference>
<comment type="similarity">
    <text evidence="1">Belongs to the ATP-dependent AMP-binding enzyme family.</text>
</comment>
<dbReference type="OrthoDB" id="193284at2157"/>
<keyword evidence="6" id="KW-1185">Reference proteome</keyword>
<dbReference type="FunFam" id="3.30.300.30:FF:000008">
    <property type="entry name" value="2,3-dihydroxybenzoate-AMP ligase"/>
    <property type="match status" value="1"/>
</dbReference>
<dbReference type="Gene3D" id="3.30.300.30">
    <property type="match status" value="1"/>
</dbReference>
<proteinExistence type="inferred from homology"/>
<dbReference type="PANTHER" id="PTHR43767">
    <property type="entry name" value="LONG-CHAIN-FATTY-ACID--COA LIGASE"/>
    <property type="match status" value="1"/>
</dbReference>
<evidence type="ECO:0000313" key="5">
    <source>
        <dbReference type="EMBL" id="SDF96913.1"/>
    </source>
</evidence>
<dbReference type="Gene3D" id="3.40.50.12780">
    <property type="entry name" value="N-terminal domain of ligase-like"/>
    <property type="match status" value="1"/>
</dbReference>
<evidence type="ECO:0000313" key="6">
    <source>
        <dbReference type="Proteomes" id="UP000199076"/>
    </source>
</evidence>
<name>A0A1G7QEE4_9EURY</name>
<dbReference type="InterPro" id="IPR000873">
    <property type="entry name" value="AMP-dep_synth/lig_dom"/>
</dbReference>
<feature type="domain" description="AMP-binding enzyme C-terminal" evidence="4">
    <location>
        <begin position="429"/>
        <end position="502"/>
    </location>
</feature>
<dbReference type="Pfam" id="PF00501">
    <property type="entry name" value="AMP-binding"/>
    <property type="match status" value="1"/>
</dbReference>
<feature type="domain" description="AMP-dependent synthetase/ligase" evidence="3">
    <location>
        <begin position="16"/>
        <end position="378"/>
    </location>
</feature>
<dbReference type="STRING" id="660518.SAMN05216218_112110"/>
<reference evidence="6" key="1">
    <citation type="submission" date="2016-10" db="EMBL/GenBank/DDBJ databases">
        <authorList>
            <person name="Varghese N."/>
            <person name="Submissions S."/>
        </authorList>
    </citation>
    <scope>NUCLEOTIDE SEQUENCE [LARGE SCALE GENOMIC DNA]</scope>
    <source>
        <strain evidence="6">IBRC-M 10760</strain>
    </source>
</reference>
<evidence type="ECO:0000256" key="2">
    <source>
        <dbReference type="ARBA" id="ARBA00022598"/>
    </source>
</evidence>
<dbReference type="RefSeq" id="WP_092693940.1">
    <property type="nucleotide sequence ID" value="NZ_FNBK01000012.1"/>
</dbReference>
<dbReference type="InterPro" id="IPR020845">
    <property type="entry name" value="AMP-binding_CS"/>
</dbReference>
<dbReference type="NCBIfam" id="NF004837">
    <property type="entry name" value="PRK06187.1"/>
    <property type="match status" value="1"/>
</dbReference>
<evidence type="ECO:0000259" key="4">
    <source>
        <dbReference type="Pfam" id="PF13193"/>
    </source>
</evidence>
<dbReference type="SUPFAM" id="SSF56801">
    <property type="entry name" value="Acetyl-CoA synthetase-like"/>
    <property type="match status" value="1"/>
</dbReference>
<dbReference type="EMBL" id="FNBK01000012">
    <property type="protein sequence ID" value="SDF96913.1"/>
    <property type="molecule type" value="Genomic_DNA"/>
</dbReference>
<dbReference type="PANTHER" id="PTHR43767:SF7">
    <property type="entry name" value="MEDIUM_LONG-CHAIN-FATTY-ACID--COA LIGASE FADD8"/>
    <property type="match status" value="1"/>
</dbReference>
<dbReference type="InterPro" id="IPR042099">
    <property type="entry name" value="ANL_N_sf"/>
</dbReference>
<dbReference type="InterPro" id="IPR025110">
    <property type="entry name" value="AMP-bd_C"/>
</dbReference>
<dbReference type="PROSITE" id="PS00455">
    <property type="entry name" value="AMP_BINDING"/>
    <property type="match status" value="1"/>
</dbReference>
<dbReference type="InterPro" id="IPR050237">
    <property type="entry name" value="ATP-dep_AMP-bd_enzyme"/>
</dbReference>